<gene>
    <name evidence="1" type="primary">MET1B</name>
    <name evidence="1" type="ORF">SDJN03_06943</name>
</gene>
<comment type="caution">
    <text evidence="1">The sequence shown here is derived from an EMBL/GenBank/DDBJ whole genome shotgun (WGS) entry which is preliminary data.</text>
</comment>
<feature type="non-terminal residue" evidence="1">
    <location>
        <position position="1"/>
    </location>
</feature>
<sequence>MVHGRTCGKRIRDCFKAMLQRSGSTVRINAKKVKADEERAEERKRRGLPMEFYCKSFYIGLKKVRFGILEAGGGAYGKSLNLERKRDIHMGSISRGKLPYQNGQTKGGQCMVFPVSPELKNFIGLVNTRYIATLFLVRQEVHLFVQLLFRDTIGDLPVLGNAKRHNQWKGLFGRLDGRGNFPTSITDQHKPNGQGWGCASTLSRIGYLPSANVLDLKDSQTNYIFAGNIQTPTQGKLGMLFLLLGRMLWGGNSGKQ</sequence>
<accession>A0AAV6NRJ0</accession>
<keyword evidence="2" id="KW-1185">Reference proteome</keyword>
<dbReference type="Proteomes" id="UP000685013">
    <property type="component" value="Chromosome 4"/>
</dbReference>
<name>A0AAV6NRJ0_9ROSI</name>
<dbReference type="AlphaFoldDB" id="A0AAV6NRJ0"/>
<evidence type="ECO:0000313" key="2">
    <source>
        <dbReference type="Proteomes" id="UP000685013"/>
    </source>
</evidence>
<organism evidence="1 2">
    <name type="scientific">Cucurbita argyrosperma subsp. sororia</name>
    <dbReference type="NCBI Taxonomy" id="37648"/>
    <lineage>
        <taxon>Eukaryota</taxon>
        <taxon>Viridiplantae</taxon>
        <taxon>Streptophyta</taxon>
        <taxon>Embryophyta</taxon>
        <taxon>Tracheophyta</taxon>
        <taxon>Spermatophyta</taxon>
        <taxon>Magnoliopsida</taxon>
        <taxon>eudicotyledons</taxon>
        <taxon>Gunneridae</taxon>
        <taxon>Pentapetalae</taxon>
        <taxon>rosids</taxon>
        <taxon>fabids</taxon>
        <taxon>Cucurbitales</taxon>
        <taxon>Cucurbitaceae</taxon>
        <taxon>Cucurbiteae</taxon>
        <taxon>Cucurbita</taxon>
    </lineage>
</organism>
<proteinExistence type="predicted"/>
<protein>
    <submittedName>
        <fullName evidence="1">DNA (Cytosine-5)-methyltransferase 1B</fullName>
    </submittedName>
</protein>
<evidence type="ECO:0000313" key="1">
    <source>
        <dbReference type="EMBL" id="KAG6601710.1"/>
    </source>
</evidence>
<dbReference type="EMBL" id="JAGKQH010000004">
    <property type="protein sequence ID" value="KAG6601710.1"/>
    <property type="molecule type" value="Genomic_DNA"/>
</dbReference>
<reference evidence="1 2" key="1">
    <citation type="journal article" date="2021" name="Hortic Res">
        <title>The domestication of Cucurbita argyrosperma as revealed by the genome of its wild relative.</title>
        <authorList>
            <person name="Barrera-Redondo J."/>
            <person name="Sanchez-de la Vega G."/>
            <person name="Aguirre-Liguori J.A."/>
            <person name="Castellanos-Morales G."/>
            <person name="Gutierrez-Guerrero Y.T."/>
            <person name="Aguirre-Dugua X."/>
            <person name="Aguirre-Planter E."/>
            <person name="Tenaillon M.I."/>
            <person name="Lira-Saade R."/>
            <person name="Eguiarte L.E."/>
        </authorList>
    </citation>
    <scope>NUCLEOTIDE SEQUENCE [LARGE SCALE GENOMIC DNA]</scope>
    <source>
        <strain evidence="1">JBR-2021</strain>
    </source>
</reference>